<comment type="caution">
    <text evidence="2">The sequence shown here is derived from an EMBL/GenBank/DDBJ whole genome shotgun (WGS) entry which is preliminary data.</text>
</comment>
<gene>
    <name evidence="2" type="ORF">DES35_10290</name>
</gene>
<evidence type="ECO:0000313" key="3">
    <source>
        <dbReference type="Proteomes" id="UP000253517"/>
    </source>
</evidence>
<evidence type="ECO:0000313" key="2">
    <source>
        <dbReference type="EMBL" id="RCX03640.1"/>
    </source>
</evidence>
<keyword evidence="3" id="KW-1185">Reference proteome</keyword>
<dbReference type="EMBL" id="QPJS01000002">
    <property type="protein sequence ID" value="RCX03640.1"/>
    <property type="molecule type" value="Genomic_DNA"/>
</dbReference>
<dbReference type="InterPro" id="IPR007314">
    <property type="entry name" value="Cofac_haem-bd_dom"/>
</dbReference>
<organism evidence="2 3">
    <name type="scientific">Schleiferia thermophila</name>
    <dbReference type="NCBI Taxonomy" id="884107"/>
    <lineage>
        <taxon>Bacteria</taxon>
        <taxon>Pseudomonadati</taxon>
        <taxon>Bacteroidota</taxon>
        <taxon>Flavobacteriia</taxon>
        <taxon>Flavobacteriales</taxon>
        <taxon>Schleiferiaceae</taxon>
        <taxon>Schleiferia</taxon>
    </lineage>
</organism>
<proteinExistence type="predicted"/>
<dbReference type="AlphaFoldDB" id="A0A369A2U6"/>
<dbReference type="Gene3D" id="3.40.50.11550">
    <property type="match status" value="2"/>
</dbReference>
<feature type="domain" description="Haem-binding uptake Tiki superfamily ChaN" evidence="1">
    <location>
        <begin position="51"/>
        <end position="251"/>
    </location>
</feature>
<name>A0A369A2U6_9FLAO</name>
<evidence type="ECO:0000259" key="1">
    <source>
        <dbReference type="Pfam" id="PF04187"/>
    </source>
</evidence>
<protein>
    <submittedName>
        <fullName evidence="2">Putative iron-regulated protein</fullName>
    </submittedName>
</protein>
<reference evidence="2 3" key="1">
    <citation type="submission" date="2018-07" db="EMBL/GenBank/DDBJ databases">
        <title>Genomic Encyclopedia of Type Strains, Phase IV (KMG-IV): sequencing the most valuable type-strain genomes for metagenomic binning, comparative biology and taxonomic classification.</title>
        <authorList>
            <person name="Goeker M."/>
        </authorList>
    </citation>
    <scope>NUCLEOTIDE SEQUENCE [LARGE SCALE GENOMIC DNA]</scope>
    <source>
        <strain evidence="2 3">DSM 21410</strain>
    </source>
</reference>
<dbReference type="Pfam" id="PF04187">
    <property type="entry name" value="Cofac_haem_bdg"/>
    <property type="match status" value="1"/>
</dbReference>
<sequence length="296" mass="34152">MEHRRNFPFRIRPIVFITFFGLSLHLNAQKKPDLFKIFNSKGKEVSWKKLVNTARTSDLVFFGEYHDDPIIHYLQLQVLKELSKTVRNLALGLEMIEWTDADLLEKYVSHTIDEHTFLKNAKSLWTNYSTDYAPMVKWAVDNKIVVFGSNVPRAWASGVYKYGFTYLDTIQSELKSKLPPLPIPFEPDLPGYKKMLEMVPGHGGENFPKAQAIKDASMAWTIAKKLADGHTVLHLNGAYHTLNFEGIIWYIQQYTSNVKIISITTVRQNQIQKLEKEHRGKADFIIVVPSDMIRTH</sequence>
<dbReference type="Proteomes" id="UP000253517">
    <property type="component" value="Unassembled WGS sequence"/>
</dbReference>
<accession>A0A369A2U6</accession>
<dbReference type="CDD" id="cd14727">
    <property type="entry name" value="ChanN-like"/>
    <property type="match status" value="1"/>
</dbReference>
<dbReference type="SUPFAM" id="SSF159501">
    <property type="entry name" value="EreA/ChaN-like"/>
    <property type="match status" value="1"/>
</dbReference>
<dbReference type="RefSeq" id="WP_084180222.1">
    <property type="nucleotide sequence ID" value="NZ_BHZF01000002.1"/>
</dbReference>